<dbReference type="AlphaFoldDB" id="A0A9D1R1J9"/>
<name>A0A9D1R1J9_9BACT</name>
<evidence type="ECO:0000313" key="1">
    <source>
        <dbReference type="EMBL" id="HIW78397.1"/>
    </source>
</evidence>
<organism evidence="1 2">
    <name type="scientific">Candidatus Bilophila faecipullorum</name>
    <dbReference type="NCBI Taxonomy" id="2838482"/>
    <lineage>
        <taxon>Bacteria</taxon>
        <taxon>Pseudomonadati</taxon>
        <taxon>Thermodesulfobacteriota</taxon>
        <taxon>Desulfovibrionia</taxon>
        <taxon>Desulfovibrionales</taxon>
        <taxon>Desulfovibrionaceae</taxon>
        <taxon>Bilophila</taxon>
    </lineage>
</organism>
<sequence>MLRGQEKRQFFMEAVAEAERSPDTKGMVLMLYVAREGGPDEITCVGTGAINKMMVIDNILSTLVEGLYGSDEDGGSDA</sequence>
<protein>
    <submittedName>
        <fullName evidence="1">Uncharacterized protein</fullName>
    </submittedName>
</protein>
<reference evidence="1" key="1">
    <citation type="journal article" date="2021" name="PeerJ">
        <title>Extensive microbial diversity within the chicken gut microbiome revealed by metagenomics and culture.</title>
        <authorList>
            <person name="Gilroy R."/>
            <person name="Ravi A."/>
            <person name="Getino M."/>
            <person name="Pursley I."/>
            <person name="Horton D.L."/>
            <person name="Alikhan N.F."/>
            <person name="Baker D."/>
            <person name="Gharbi K."/>
            <person name="Hall N."/>
            <person name="Watson M."/>
            <person name="Adriaenssens E.M."/>
            <person name="Foster-Nyarko E."/>
            <person name="Jarju S."/>
            <person name="Secka A."/>
            <person name="Antonio M."/>
            <person name="Oren A."/>
            <person name="Chaudhuri R.R."/>
            <person name="La Ragione R."/>
            <person name="Hildebrand F."/>
            <person name="Pallen M.J."/>
        </authorList>
    </citation>
    <scope>NUCLEOTIDE SEQUENCE</scope>
    <source>
        <strain evidence="1">ChiSxjej5B17-1746</strain>
    </source>
</reference>
<reference evidence="1" key="2">
    <citation type="submission" date="2021-04" db="EMBL/GenBank/DDBJ databases">
        <authorList>
            <person name="Gilroy R."/>
        </authorList>
    </citation>
    <scope>NUCLEOTIDE SEQUENCE</scope>
    <source>
        <strain evidence="1">ChiSxjej5B17-1746</strain>
    </source>
</reference>
<dbReference type="Proteomes" id="UP000824264">
    <property type="component" value="Unassembled WGS sequence"/>
</dbReference>
<evidence type="ECO:0000313" key="2">
    <source>
        <dbReference type="Proteomes" id="UP000824264"/>
    </source>
</evidence>
<gene>
    <name evidence="1" type="ORF">H9874_04535</name>
</gene>
<dbReference type="EMBL" id="DXGI01000161">
    <property type="protein sequence ID" value="HIW78397.1"/>
    <property type="molecule type" value="Genomic_DNA"/>
</dbReference>
<comment type="caution">
    <text evidence="1">The sequence shown here is derived from an EMBL/GenBank/DDBJ whole genome shotgun (WGS) entry which is preliminary data.</text>
</comment>
<accession>A0A9D1R1J9</accession>
<proteinExistence type="predicted"/>